<gene>
    <name evidence="9" type="ORF">BDQ12DRAFT_707135</name>
</gene>
<name>A0A5C3LPX8_9AGAR</name>
<dbReference type="GO" id="GO:0020037">
    <property type="term" value="F:heme binding"/>
    <property type="evidence" value="ECO:0007669"/>
    <property type="project" value="InterPro"/>
</dbReference>
<keyword evidence="8" id="KW-0812">Transmembrane</keyword>
<keyword evidence="6 7" id="KW-0349">Heme</keyword>
<dbReference type="OrthoDB" id="1844152at2759"/>
<organism evidence="9 10">
    <name type="scientific">Crucibulum laeve</name>
    <dbReference type="NCBI Taxonomy" id="68775"/>
    <lineage>
        <taxon>Eukaryota</taxon>
        <taxon>Fungi</taxon>
        <taxon>Dikarya</taxon>
        <taxon>Basidiomycota</taxon>
        <taxon>Agaricomycotina</taxon>
        <taxon>Agaricomycetes</taxon>
        <taxon>Agaricomycetidae</taxon>
        <taxon>Agaricales</taxon>
        <taxon>Agaricineae</taxon>
        <taxon>Nidulariaceae</taxon>
        <taxon>Crucibulum</taxon>
    </lineage>
</organism>
<accession>A0A5C3LPX8</accession>
<comment type="similarity">
    <text evidence="2 7">Belongs to the cytochrome P450 family.</text>
</comment>
<keyword evidence="10" id="KW-1185">Reference proteome</keyword>
<feature type="binding site" description="axial binding residue" evidence="6">
    <location>
        <position position="437"/>
    </location>
    <ligand>
        <name>heme</name>
        <dbReference type="ChEBI" id="CHEBI:30413"/>
    </ligand>
    <ligandPart>
        <name>Fe</name>
        <dbReference type="ChEBI" id="CHEBI:18248"/>
    </ligandPart>
</feature>
<comment type="cofactor">
    <cofactor evidence="1 6">
        <name>heme</name>
        <dbReference type="ChEBI" id="CHEBI:30413"/>
    </cofactor>
</comment>
<evidence type="ECO:0000256" key="3">
    <source>
        <dbReference type="ARBA" id="ARBA00022723"/>
    </source>
</evidence>
<dbReference type="PROSITE" id="PS00086">
    <property type="entry name" value="CYTOCHROME_P450"/>
    <property type="match status" value="1"/>
</dbReference>
<evidence type="ECO:0000256" key="6">
    <source>
        <dbReference type="PIRSR" id="PIRSR602403-1"/>
    </source>
</evidence>
<dbReference type="InterPro" id="IPR001128">
    <property type="entry name" value="Cyt_P450"/>
</dbReference>
<protein>
    <submittedName>
        <fullName evidence="9">Cytochrome P450</fullName>
    </submittedName>
</protein>
<dbReference type="GO" id="GO:0005506">
    <property type="term" value="F:iron ion binding"/>
    <property type="evidence" value="ECO:0007669"/>
    <property type="project" value="InterPro"/>
</dbReference>
<dbReference type="GO" id="GO:0016705">
    <property type="term" value="F:oxidoreductase activity, acting on paired donors, with incorporation or reduction of molecular oxygen"/>
    <property type="evidence" value="ECO:0007669"/>
    <property type="project" value="InterPro"/>
</dbReference>
<sequence length="494" mass="56546">MSPIVIWPLTCTILCLVLFVLYRRMNHLKHIPTIGPEGPVLSNFGAIRFLFDANNMLRRGFSKHQDTIFKVPDLSQWVLAISGTKLVEEFRKVPEDILSSKIATDEILQIQYTLGDRISDNPYHIPIVRSQLTRNLGKLVPELQNEVVVAFNETMPLDSERKEIRVVDSFMQIVCRASNRAFVGLPLCRNQDFVDLNVKFTVDVMTAATILRMLPHFMRPLVAKVLTNVQSRIRHGIKHLRPVIEQRRLHNQSDKKEVESLDMLSWLMSEAQGDELSVDSLTRRILTVNFAAIHTSTMTFAHAVYYLAENQPYMQPLREEIRNIVQLEGWTKEALDKMDKVDSFIRESQRMHALGCLLMYRQAVKDYTFSDGTFIPRGTTLAVAVDASHFEDESYDNANEFKGFRFSDMKSEGDSRKLGMVSAQPEFLAFGYGRHACPGRFFAAVELKLMLAHLVMFYDIKLKNGATRPSDIYIASTRIPNPKGCVLLRQRKND</sequence>
<evidence type="ECO:0000256" key="2">
    <source>
        <dbReference type="ARBA" id="ARBA00010617"/>
    </source>
</evidence>
<keyword evidence="3 6" id="KW-0479">Metal-binding</keyword>
<dbReference type="InterPro" id="IPR036396">
    <property type="entry name" value="Cyt_P450_sf"/>
</dbReference>
<evidence type="ECO:0000256" key="1">
    <source>
        <dbReference type="ARBA" id="ARBA00001971"/>
    </source>
</evidence>
<feature type="transmembrane region" description="Helical" evidence="8">
    <location>
        <begin position="6"/>
        <end position="22"/>
    </location>
</feature>
<dbReference type="EMBL" id="ML213637">
    <property type="protein sequence ID" value="TFK34046.1"/>
    <property type="molecule type" value="Genomic_DNA"/>
</dbReference>
<dbReference type="InterPro" id="IPR002403">
    <property type="entry name" value="Cyt_P450_E_grp-IV"/>
</dbReference>
<evidence type="ECO:0000256" key="4">
    <source>
        <dbReference type="ARBA" id="ARBA00023002"/>
    </source>
</evidence>
<evidence type="ECO:0000313" key="9">
    <source>
        <dbReference type="EMBL" id="TFK34046.1"/>
    </source>
</evidence>
<reference evidence="9 10" key="1">
    <citation type="journal article" date="2019" name="Nat. Ecol. Evol.">
        <title>Megaphylogeny resolves global patterns of mushroom evolution.</title>
        <authorList>
            <person name="Varga T."/>
            <person name="Krizsan K."/>
            <person name="Foldi C."/>
            <person name="Dima B."/>
            <person name="Sanchez-Garcia M."/>
            <person name="Sanchez-Ramirez S."/>
            <person name="Szollosi G.J."/>
            <person name="Szarkandi J.G."/>
            <person name="Papp V."/>
            <person name="Albert L."/>
            <person name="Andreopoulos W."/>
            <person name="Angelini C."/>
            <person name="Antonin V."/>
            <person name="Barry K.W."/>
            <person name="Bougher N.L."/>
            <person name="Buchanan P."/>
            <person name="Buyck B."/>
            <person name="Bense V."/>
            <person name="Catcheside P."/>
            <person name="Chovatia M."/>
            <person name="Cooper J."/>
            <person name="Damon W."/>
            <person name="Desjardin D."/>
            <person name="Finy P."/>
            <person name="Geml J."/>
            <person name="Haridas S."/>
            <person name="Hughes K."/>
            <person name="Justo A."/>
            <person name="Karasinski D."/>
            <person name="Kautmanova I."/>
            <person name="Kiss B."/>
            <person name="Kocsube S."/>
            <person name="Kotiranta H."/>
            <person name="LaButti K.M."/>
            <person name="Lechner B.E."/>
            <person name="Liimatainen K."/>
            <person name="Lipzen A."/>
            <person name="Lukacs Z."/>
            <person name="Mihaltcheva S."/>
            <person name="Morgado L.N."/>
            <person name="Niskanen T."/>
            <person name="Noordeloos M.E."/>
            <person name="Ohm R.A."/>
            <person name="Ortiz-Santana B."/>
            <person name="Ovrebo C."/>
            <person name="Racz N."/>
            <person name="Riley R."/>
            <person name="Savchenko A."/>
            <person name="Shiryaev A."/>
            <person name="Soop K."/>
            <person name="Spirin V."/>
            <person name="Szebenyi C."/>
            <person name="Tomsovsky M."/>
            <person name="Tulloss R.E."/>
            <person name="Uehling J."/>
            <person name="Grigoriev I.V."/>
            <person name="Vagvolgyi C."/>
            <person name="Papp T."/>
            <person name="Martin F.M."/>
            <person name="Miettinen O."/>
            <person name="Hibbett D.S."/>
            <person name="Nagy L.G."/>
        </authorList>
    </citation>
    <scope>NUCLEOTIDE SEQUENCE [LARGE SCALE GENOMIC DNA]</scope>
    <source>
        <strain evidence="9 10">CBS 166.37</strain>
    </source>
</reference>
<dbReference type="GO" id="GO:0004497">
    <property type="term" value="F:monooxygenase activity"/>
    <property type="evidence" value="ECO:0007669"/>
    <property type="project" value="UniProtKB-KW"/>
</dbReference>
<evidence type="ECO:0000256" key="7">
    <source>
        <dbReference type="RuleBase" id="RU000461"/>
    </source>
</evidence>
<dbReference type="Proteomes" id="UP000308652">
    <property type="component" value="Unassembled WGS sequence"/>
</dbReference>
<evidence type="ECO:0000256" key="8">
    <source>
        <dbReference type="SAM" id="Phobius"/>
    </source>
</evidence>
<dbReference type="Gene3D" id="1.10.630.10">
    <property type="entry name" value="Cytochrome P450"/>
    <property type="match status" value="1"/>
</dbReference>
<keyword evidence="8" id="KW-0472">Membrane</keyword>
<dbReference type="SUPFAM" id="SSF48264">
    <property type="entry name" value="Cytochrome P450"/>
    <property type="match status" value="1"/>
</dbReference>
<keyword evidence="4 7" id="KW-0560">Oxidoreductase</keyword>
<dbReference type="PANTHER" id="PTHR46206">
    <property type="entry name" value="CYTOCHROME P450"/>
    <property type="match status" value="1"/>
</dbReference>
<evidence type="ECO:0000313" key="10">
    <source>
        <dbReference type="Proteomes" id="UP000308652"/>
    </source>
</evidence>
<dbReference type="InterPro" id="IPR017972">
    <property type="entry name" value="Cyt_P450_CS"/>
</dbReference>
<keyword evidence="8" id="KW-1133">Transmembrane helix</keyword>
<dbReference type="STRING" id="68775.A0A5C3LPX8"/>
<dbReference type="CDD" id="cd11041">
    <property type="entry name" value="CYP503A1-like"/>
    <property type="match status" value="1"/>
</dbReference>
<dbReference type="Pfam" id="PF00067">
    <property type="entry name" value="p450"/>
    <property type="match status" value="1"/>
</dbReference>
<dbReference type="PRINTS" id="PR00465">
    <property type="entry name" value="EP450IV"/>
</dbReference>
<dbReference type="AlphaFoldDB" id="A0A5C3LPX8"/>
<keyword evidence="7" id="KW-0503">Monooxygenase</keyword>
<keyword evidence="5 6" id="KW-0408">Iron</keyword>
<proteinExistence type="inferred from homology"/>
<evidence type="ECO:0000256" key="5">
    <source>
        <dbReference type="ARBA" id="ARBA00023004"/>
    </source>
</evidence>